<name>X1B5B4_9ZZZZ</name>
<dbReference type="AlphaFoldDB" id="X1B5B4"/>
<gene>
    <name evidence="1" type="ORF">S01H4_08126</name>
</gene>
<proteinExistence type="predicted"/>
<evidence type="ECO:0000313" key="1">
    <source>
        <dbReference type="EMBL" id="GAG67221.1"/>
    </source>
</evidence>
<sequence>MSILEAFASTWEKRFMQRHYSYRDSHAVLTGFDPTVATASYTFGTNARTNVPLGSIFRWPNAGDYASGTTDPRGQCYARSVMVYVVEDTWLRFISLNPIYGTLIAQGYTAEQIVVMGVPITITEVEHFLAAGDKDTFYLTYGVAIGFRAATALGMIYISIEGNVEGGE</sequence>
<organism evidence="1">
    <name type="scientific">marine sediment metagenome</name>
    <dbReference type="NCBI Taxonomy" id="412755"/>
    <lineage>
        <taxon>unclassified sequences</taxon>
        <taxon>metagenomes</taxon>
        <taxon>ecological metagenomes</taxon>
    </lineage>
</organism>
<protein>
    <submittedName>
        <fullName evidence="1">Uncharacterized protein</fullName>
    </submittedName>
</protein>
<accession>X1B5B4</accession>
<dbReference type="EMBL" id="BART01002747">
    <property type="protein sequence ID" value="GAG67221.1"/>
    <property type="molecule type" value="Genomic_DNA"/>
</dbReference>
<comment type="caution">
    <text evidence="1">The sequence shown here is derived from an EMBL/GenBank/DDBJ whole genome shotgun (WGS) entry which is preliminary data.</text>
</comment>
<reference evidence="1" key="1">
    <citation type="journal article" date="2014" name="Front. Microbiol.">
        <title>High frequency of phylogenetically diverse reductive dehalogenase-homologous genes in deep subseafloor sedimentary metagenomes.</title>
        <authorList>
            <person name="Kawai M."/>
            <person name="Futagami T."/>
            <person name="Toyoda A."/>
            <person name="Takaki Y."/>
            <person name="Nishi S."/>
            <person name="Hori S."/>
            <person name="Arai W."/>
            <person name="Tsubouchi T."/>
            <person name="Morono Y."/>
            <person name="Uchiyama I."/>
            <person name="Ito T."/>
            <person name="Fujiyama A."/>
            <person name="Inagaki F."/>
            <person name="Takami H."/>
        </authorList>
    </citation>
    <scope>NUCLEOTIDE SEQUENCE</scope>
    <source>
        <strain evidence="1">Expedition CK06-06</strain>
    </source>
</reference>